<keyword evidence="1" id="KW-0862">Zinc</keyword>
<accession>A0AAW1RGJ0</accession>
<feature type="domain" description="RING-type" evidence="3">
    <location>
        <begin position="145"/>
        <end position="187"/>
    </location>
</feature>
<gene>
    <name evidence="4" type="ORF">WJX74_009579</name>
</gene>
<dbReference type="PROSITE" id="PS50089">
    <property type="entry name" value="ZF_RING_2"/>
    <property type="match status" value="1"/>
</dbReference>
<reference evidence="4 5" key="1">
    <citation type="journal article" date="2024" name="Nat. Commun.">
        <title>Phylogenomics reveals the evolutionary origins of lichenization in chlorophyte algae.</title>
        <authorList>
            <person name="Puginier C."/>
            <person name="Libourel C."/>
            <person name="Otte J."/>
            <person name="Skaloud P."/>
            <person name="Haon M."/>
            <person name="Grisel S."/>
            <person name="Petersen M."/>
            <person name="Berrin J.G."/>
            <person name="Delaux P.M."/>
            <person name="Dal Grande F."/>
            <person name="Keller J."/>
        </authorList>
    </citation>
    <scope>NUCLEOTIDE SEQUENCE [LARGE SCALE GENOMIC DNA]</scope>
    <source>
        <strain evidence="4 5">SAG 2145</strain>
    </source>
</reference>
<dbReference type="PANTHER" id="PTHR14879:SF5">
    <property type="entry name" value="RING-TYPE DOMAIN-CONTAINING PROTEIN"/>
    <property type="match status" value="1"/>
</dbReference>
<feature type="region of interest" description="Disordered" evidence="2">
    <location>
        <begin position="1"/>
        <end position="70"/>
    </location>
</feature>
<dbReference type="InterPro" id="IPR001841">
    <property type="entry name" value="Znf_RING"/>
</dbReference>
<protein>
    <recommendedName>
        <fullName evidence="3">RING-type domain-containing protein</fullName>
    </recommendedName>
</protein>
<dbReference type="GO" id="GO:0008270">
    <property type="term" value="F:zinc ion binding"/>
    <property type="evidence" value="ECO:0007669"/>
    <property type="project" value="UniProtKB-KW"/>
</dbReference>
<keyword evidence="1" id="KW-0479">Metal-binding</keyword>
<dbReference type="SUPFAM" id="SSF57850">
    <property type="entry name" value="RING/U-box"/>
    <property type="match status" value="1"/>
</dbReference>
<evidence type="ECO:0000256" key="1">
    <source>
        <dbReference type="PROSITE-ProRule" id="PRU00175"/>
    </source>
</evidence>
<evidence type="ECO:0000259" key="3">
    <source>
        <dbReference type="PROSITE" id="PS50089"/>
    </source>
</evidence>
<dbReference type="EMBL" id="JALJOS010000012">
    <property type="protein sequence ID" value="KAK9832421.1"/>
    <property type="molecule type" value="Genomic_DNA"/>
</dbReference>
<feature type="compositionally biased region" description="Polar residues" evidence="2">
    <location>
        <begin position="39"/>
        <end position="61"/>
    </location>
</feature>
<dbReference type="Proteomes" id="UP001438707">
    <property type="component" value="Unassembled WGS sequence"/>
</dbReference>
<evidence type="ECO:0000313" key="4">
    <source>
        <dbReference type="EMBL" id="KAK9832421.1"/>
    </source>
</evidence>
<proteinExistence type="predicted"/>
<dbReference type="InterPro" id="IPR051728">
    <property type="entry name" value="RING-FYVE_E3_ubiquitin-ligase"/>
</dbReference>
<keyword evidence="5" id="KW-1185">Reference proteome</keyword>
<evidence type="ECO:0000313" key="5">
    <source>
        <dbReference type="Proteomes" id="UP001438707"/>
    </source>
</evidence>
<dbReference type="InterPro" id="IPR013083">
    <property type="entry name" value="Znf_RING/FYVE/PHD"/>
</dbReference>
<evidence type="ECO:0000256" key="2">
    <source>
        <dbReference type="SAM" id="MobiDB-lite"/>
    </source>
</evidence>
<comment type="caution">
    <text evidence="4">The sequence shown here is derived from an EMBL/GenBank/DDBJ whole genome shotgun (WGS) entry which is preliminary data.</text>
</comment>
<name>A0AAW1RGJ0_9CHLO</name>
<organism evidence="4 5">
    <name type="scientific">Apatococcus lobatus</name>
    <dbReference type="NCBI Taxonomy" id="904363"/>
    <lineage>
        <taxon>Eukaryota</taxon>
        <taxon>Viridiplantae</taxon>
        <taxon>Chlorophyta</taxon>
        <taxon>core chlorophytes</taxon>
        <taxon>Trebouxiophyceae</taxon>
        <taxon>Chlorellales</taxon>
        <taxon>Chlorellaceae</taxon>
        <taxon>Apatococcus</taxon>
    </lineage>
</organism>
<keyword evidence="1" id="KW-0863">Zinc-finger</keyword>
<dbReference type="PANTHER" id="PTHR14879">
    <property type="entry name" value="CASPASE REGULATOR, RING FINGER DOMAIN-CONTAINING"/>
    <property type="match status" value="1"/>
</dbReference>
<sequence>MHQDGSKQCLREGPLLTSDWPHAATAPITPASRPDAPSKSATPQQSNELLPHADSSQQQVPSRRGPNDEALQLAGKSGLTSTALYVRPQPKHLADAVLLRRPAQILGLDSGQGEAAESLVTAAAAADNYGLQTQMPEEDEDQHLCIICLEMLRQIIFIPCGHVLHCRRCNDLWAARSSGLVTCPLCRSKVLRIGSVEVESRSSSAYQ</sequence>
<dbReference type="Pfam" id="PF13920">
    <property type="entry name" value="zf-C3HC4_3"/>
    <property type="match status" value="1"/>
</dbReference>
<dbReference type="AlphaFoldDB" id="A0AAW1RGJ0"/>
<dbReference type="Gene3D" id="3.30.40.10">
    <property type="entry name" value="Zinc/RING finger domain, C3HC4 (zinc finger)"/>
    <property type="match status" value="1"/>
</dbReference>